<evidence type="ECO:0000313" key="2">
    <source>
        <dbReference type="Proteomes" id="UP000516404"/>
    </source>
</evidence>
<dbReference type="RefSeq" id="WP_193836738.1">
    <property type="nucleotide sequence ID" value="NZ_CP062960.1"/>
</dbReference>
<evidence type="ECO:0000313" key="1">
    <source>
        <dbReference type="EMBL" id="QOW64684.1"/>
    </source>
</evidence>
<keyword evidence="1" id="KW-0614">Plasmid</keyword>
<reference evidence="1 2" key="1">
    <citation type="submission" date="2020-09" db="EMBL/GenBank/DDBJ databases">
        <title>Investigation of environmental microbes.</title>
        <authorList>
            <person name="Ou Y."/>
            <person name="Kang Q."/>
        </authorList>
    </citation>
    <scope>NUCLEOTIDE SEQUENCE [LARGE SCALE GENOMIC DNA]</scope>
    <source>
        <strain evidence="1 2">KJZ-14</strain>
        <plasmid evidence="1 2">p1</plasmid>
    </source>
</reference>
<sequence>MIAAGIALAPFTGGLSIAILGGAALGGGISLVSQGLTKGWSNIDWNELGKETAIGGISNALGFGALKYAKSAGTAIMGIGKNVIGHGDDVLKMGSFFSKAGSVTSNIASSIKTLSTGIGNTVSVAGRVMSAGGGMTSRVGSKVVTAGEKISAQGVRVFGTRLAGYDAVQGSSSNVLGYATDDKDQSVLDYVRHGTMGAITSVGPGMIADPLKKVSVDKFIAQGTGQKALAWTGKAAIDMPGNFAAGYANTMSENNDWNPLSRNNLGDSSVKGAENTVQGIAPLKEGADHLDSINWKLIIRK</sequence>
<dbReference type="Proteomes" id="UP000516404">
    <property type="component" value="Plasmid p1"/>
</dbReference>
<protein>
    <submittedName>
        <fullName evidence="1">Uncharacterized protein</fullName>
    </submittedName>
</protein>
<name>A0A7S6WWB9_9MICC</name>
<organism evidence="1 2">
    <name type="scientific">Rothia terrae</name>
    <dbReference type="NCBI Taxonomy" id="396015"/>
    <lineage>
        <taxon>Bacteria</taxon>
        <taxon>Bacillati</taxon>
        <taxon>Actinomycetota</taxon>
        <taxon>Actinomycetes</taxon>
        <taxon>Micrococcales</taxon>
        <taxon>Micrococcaceae</taxon>
        <taxon>Rothia</taxon>
    </lineage>
</organism>
<geneLocation type="plasmid" evidence="1 2">
    <name>p1</name>
</geneLocation>
<gene>
    <name evidence="1" type="ORF">IDM49_11315</name>
</gene>
<dbReference type="KEGG" id="rter:IDM49_11315"/>
<dbReference type="GeneID" id="96624825"/>
<dbReference type="AlphaFoldDB" id="A0A7S6WWB9"/>
<dbReference type="EMBL" id="CP062960">
    <property type="protein sequence ID" value="QOW64684.1"/>
    <property type="molecule type" value="Genomic_DNA"/>
</dbReference>
<proteinExistence type="predicted"/>
<keyword evidence="2" id="KW-1185">Reference proteome</keyword>
<accession>A0A7S6WWB9</accession>